<dbReference type="STRING" id="479434.Sthe_0663"/>
<evidence type="ECO:0000313" key="2">
    <source>
        <dbReference type="EMBL" id="ACZ38100.1"/>
    </source>
</evidence>
<dbReference type="Pfam" id="PF13579">
    <property type="entry name" value="Glyco_trans_4_4"/>
    <property type="match status" value="1"/>
</dbReference>
<reference evidence="3" key="1">
    <citation type="submission" date="2009-11" db="EMBL/GenBank/DDBJ databases">
        <title>The complete chromosome 1 of Sphaerobacter thermophilus DSM 20745.</title>
        <authorList>
            <person name="Lucas S."/>
            <person name="Copeland A."/>
            <person name="Lapidus A."/>
            <person name="Glavina del Rio T."/>
            <person name="Dalin E."/>
            <person name="Tice H."/>
            <person name="Bruce D."/>
            <person name="Goodwin L."/>
            <person name="Pitluck S."/>
            <person name="Kyrpides N."/>
            <person name="Mavromatis K."/>
            <person name="Ivanova N."/>
            <person name="Mikhailova N."/>
            <person name="LaButti K.M."/>
            <person name="Clum A."/>
            <person name="Sun H.I."/>
            <person name="Brettin T."/>
            <person name="Detter J.C."/>
            <person name="Han C."/>
            <person name="Larimer F."/>
            <person name="Land M."/>
            <person name="Hauser L."/>
            <person name="Markowitz V."/>
            <person name="Cheng J.F."/>
            <person name="Hugenholtz P."/>
            <person name="Woyke T."/>
            <person name="Wu D."/>
            <person name="Steenblock K."/>
            <person name="Schneider S."/>
            <person name="Pukall R."/>
            <person name="Goeker M."/>
            <person name="Klenk H.P."/>
            <person name="Eisen J.A."/>
        </authorList>
    </citation>
    <scope>NUCLEOTIDE SEQUENCE [LARGE SCALE GENOMIC DNA]</scope>
    <source>
        <strain evidence="3">ATCC 49802 / DSM 20745 / S 6022</strain>
    </source>
</reference>
<dbReference type="eggNOG" id="COG0438">
    <property type="taxonomic scope" value="Bacteria"/>
</dbReference>
<accession>D1C1I3</accession>
<dbReference type="AlphaFoldDB" id="D1C1I3"/>
<dbReference type="Gene3D" id="3.40.50.2000">
    <property type="entry name" value="Glycogen Phosphorylase B"/>
    <property type="match status" value="2"/>
</dbReference>
<dbReference type="Pfam" id="PF13692">
    <property type="entry name" value="Glyco_trans_1_4"/>
    <property type="match status" value="1"/>
</dbReference>
<dbReference type="CAZy" id="GT4">
    <property type="family name" value="Glycosyltransferase Family 4"/>
</dbReference>
<evidence type="ECO:0000313" key="3">
    <source>
        <dbReference type="Proteomes" id="UP000002027"/>
    </source>
</evidence>
<organism evidence="2 3">
    <name type="scientific">Sphaerobacter thermophilus (strain ATCC 49802 / DSM 20745 / KCCM 41009 / NCIMB 13125 / S 6022)</name>
    <dbReference type="NCBI Taxonomy" id="479434"/>
    <lineage>
        <taxon>Bacteria</taxon>
        <taxon>Pseudomonadati</taxon>
        <taxon>Thermomicrobiota</taxon>
        <taxon>Thermomicrobia</taxon>
        <taxon>Sphaerobacterales</taxon>
        <taxon>Sphaerobacterineae</taxon>
        <taxon>Sphaerobacteraceae</taxon>
        <taxon>Sphaerobacter</taxon>
    </lineage>
</organism>
<dbReference type="PANTHER" id="PTHR12526">
    <property type="entry name" value="GLYCOSYLTRANSFERASE"/>
    <property type="match status" value="1"/>
</dbReference>
<dbReference type="GO" id="GO:0016757">
    <property type="term" value="F:glycosyltransferase activity"/>
    <property type="evidence" value="ECO:0007669"/>
    <property type="project" value="TreeGrafter"/>
</dbReference>
<reference evidence="2 3" key="2">
    <citation type="journal article" date="2010" name="Stand. Genomic Sci.">
        <title>Complete genome sequence of Desulfohalobium retbaense type strain (HR(100)).</title>
        <authorList>
            <person name="Spring S."/>
            <person name="Nolan M."/>
            <person name="Lapidus A."/>
            <person name="Glavina Del Rio T."/>
            <person name="Copeland A."/>
            <person name="Tice H."/>
            <person name="Cheng J.F."/>
            <person name="Lucas S."/>
            <person name="Land M."/>
            <person name="Chen F."/>
            <person name="Bruce D."/>
            <person name="Goodwin L."/>
            <person name="Pitluck S."/>
            <person name="Ivanova N."/>
            <person name="Mavromatis K."/>
            <person name="Mikhailova N."/>
            <person name="Pati A."/>
            <person name="Chen A."/>
            <person name="Palaniappan K."/>
            <person name="Hauser L."/>
            <person name="Chang Y.J."/>
            <person name="Jeffries C.D."/>
            <person name="Munk C."/>
            <person name="Kiss H."/>
            <person name="Chain P."/>
            <person name="Han C."/>
            <person name="Brettin T."/>
            <person name="Detter J.C."/>
            <person name="Schuler E."/>
            <person name="Goker M."/>
            <person name="Rohde M."/>
            <person name="Bristow J."/>
            <person name="Eisen J.A."/>
            <person name="Markowitz V."/>
            <person name="Hugenholtz P."/>
            <person name="Kyrpides N.C."/>
            <person name="Klenk H.P."/>
        </authorList>
    </citation>
    <scope>NUCLEOTIDE SEQUENCE [LARGE SCALE GENOMIC DNA]</scope>
    <source>
        <strain evidence="3">ATCC 49802 / DSM 20745 / S 6022</strain>
    </source>
</reference>
<dbReference type="EMBL" id="CP001823">
    <property type="protein sequence ID" value="ACZ38100.1"/>
    <property type="molecule type" value="Genomic_DNA"/>
</dbReference>
<sequence>MSQRGRVLFVTGEYPPMRGGVGDYTARLIQALEDTGWQASILTAAAARDNDDPRVLPWVTRWDWTARRVVRRAVEATGADLVHIQYQTGAFAMHPVINLLPMLLRRVGPRVPVAVTFHDLRVPYLFPKAGRVRQWANRLLATSADAVIATNALDRNLLYCWPRVAERTVLIPIGSNLPDPGHVDAGAVRARLGIAEGECAVGFFGFLTRDKGVDLLLDALERQSEHRVRLVIVGGGLGDTDAANADYHRTLRERLARSSVPSTVTGHLEPRAAAEALAALDLVVLPFCQGASLRNGTLIAAVRAGAPVVTTVPAPGDALDPLVGGESVWLVPPGDVGALTHAVASLLRDASMRARMRQEARAAAAAFDWSRIAARHASVYESVLGKRAGTG</sequence>
<protein>
    <submittedName>
        <fullName evidence="2">Glycosyl transferase group 1</fullName>
    </submittedName>
</protein>
<evidence type="ECO:0000259" key="1">
    <source>
        <dbReference type="Pfam" id="PF13579"/>
    </source>
</evidence>
<dbReference type="InParanoid" id="D1C1I3"/>
<dbReference type="HOGENOM" id="CLU_009583_41_0_0"/>
<gene>
    <name evidence="2" type="ordered locus">Sthe_0663</name>
</gene>
<name>D1C1I3_SPHTD</name>
<feature type="domain" description="Glycosyltransferase subfamily 4-like N-terminal" evidence="1">
    <location>
        <begin position="19"/>
        <end position="174"/>
    </location>
</feature>
<dbReference type="OrthoDB" id="9806653at2"/>
<keyword evidence="2" id="KW-0808">Transferase</keyword>
<dbReference type="SUPFAM" id="SSF53756">
    <property type="entry name" value="UDP-Glycosyltransferase/glycogen phosphorylase"/>
    <property type="match status" value="1"/>
</dbReference>
<dbReference type="KEGG" id="sti:Sthe_0663"/>
<dbReference type="InterPro" id="IPR028098">
    <property type="entry name" value="Glyco_trans_4-like_N"/>
</dbReference>
<keyword evidence="3" id="KW-1185">Reference proteome</keyword>
<dbReference type="PANTHER" id="PTHR12526:SF638">
    <property type="entry name" value="SPORE COAT PROTEIN SA"/>
    <property type="match status" value="1"/>
</dbReference>
<proteinExistence type="predicted"/>
<dbReference type="Proteomes" id="UP000002027">
    <property type="component" value="Chromosome 1"/>
</dbReference>
<dbReference type="RefSeq" id="WP_012871147.1">
    <property type="nucleotide sequence ID" value="NC_013523.1"/>
</dbReference>